<keyword evidence="2" id="KW-0479">Metal-binding</keyword>
<dbReference type="InterPro" id="IPR036676">
    <property type="entry name" value="PurM-like_C_sf"/>
</dbReference>
<dbReference type="RefSeq" id="WP_025657303.1">
    <property type="nucleotide sequence ID" value="NZ_QVIA01000024.1"/>
</dbReference>
<dbReference type="GO" id="GO:0005737">
    <property type="term" value="C:cytoplasm"/>
    <property type="evidence" value="ECO:0007669"/>
    <property type="project" value="TreeGrafter"/>
</dbReference>
<dbReference type="CDD" id="cd02203">
    <property type="entry name" value="PurL_repeat1"/>
    <property type="match status" value="1"/>
</dbReference>
<dbReference type="Pfam" id="PF13507">
    <property type="entry name" value="GATase_5"/>
    <property type="match status" value="1"/>
</dbReference>
<evidence type="ECO:0000256" key="4">
    <source>
        <dbReference type="ARBA" id="ARBA00022755"/>
    </source>
</evidence>
<dbReference type="PANTHER" id="PTHR10099:SF1">
    <property type="entry name" value="PHOSPHORIBOSYLFORMYLGLYCINAMIDINE SYNTHASE"/>
    <property type="match status" value="1"/>
</dbReference>
<evidence type="ECO:0000256" key="5">
    <source>
        <dbReference type="ARBA" id="ARBA00022840"/>
    </source>
</evidence>
<dbReference type="InterPro" id="IPR010918">
    <property type="entry name" value="PurM-like_C_dom"/>
</dbReference>
<accession>A0A3E2WKT9</accession>
<keyword evidence="3" id="KW-0547">Nucleotide-binding</keyword>
<keyword evidence="4" id="KW-0658">Purine biosynthesis</keyword>
<dbReference type="AlphaFoldDB" id="A0A3E2WKT9"/>
<dbReference type="Gene3D" id="3.30.1330.10">
    <property type="entry name" value="PurM-like, N-terminal domain"/>
    <property type="match status" value="2"/>
</dbReference>
<dbReference type="InterPro" id="IPR041609">
    <property type="entry name" value="PurL_linker"/>
</dbReference>
<dbReference type="SUPFAM" id="SSF56042">
    <property type="entry name" value="PurM C-terminal domain-like"/>
    <property type="match status" value="2"/>
</dbReference>
<dbReference type="GO" id="GO:0004642">
    <property type="term" value="F:phosphoribosylformylglycinamidine synthase activity"/>
    <property type="evidence" value="ECO:0007669"/>
    <property type="project" value="UniProtKB-EC"/>
</dbReference>
<dbReference type="GO" id="GO:0046872">
    <property type="term" value="F:metal ion binding"/>
    <property type="evidence" value="ECO:0007669"/>
    <property type="project" value="UniProtKB-KW"/>
</dbReference>
<dbReference type="Gene3D" id="3.90.650.10">
    <property type="entry name" value="PurM-like C-terminal domain"/>
    <property type="match status" value="2"/>
</dbReference>
<protein>
    <submittedName>
        <fullName evidence="9">Phosphoribosylformylglycinamidine synthase</fullName>
        <ecNumber evidence="9">6.3.5.3</ecNumber>
    </submittedName>
</protein>
<dbReference type="Pfam" id="PF02769">
    <property type="entry name" value="AIRS_C"/>
    <property type="match status" value="1"/>
</dbReference>
<dbReference type="NCBIfam" id="TIGR01857">
    <property type="entry name" value="FGAM-synthase"/>
    <property type="match status" value="1"/>
</dbReference>
<reference evidence="9 10" key="1">
    <citation type="submission" date="2018-08" db="EMBL/GenBank/DDBJ databases">
        <title>A genome reference for cultivated species of the human gut microbiota.</title>
        <authorList>
            <person name="Zou Y."/>
            <person name="Xue W."/>
            <person name="Luo G."/>
        </authorList>
    </citation>
    <scope>NUCLEOTIDE SEQUENCE [LARGE SCALE GENOMIC DNA]</scope>
    <source>
        <strain evidence="9 10">AF19-21</strain>
    </source>
</reference>
<evidence type="ECO:0000313" key="9">
    <source>
        <dbReference type="EMBL" id="RGC27311.1"/>
    </source>
</evidence>
<dbReference type="FunFam" id="3.30.1330.10:FF:000013">
    <property type="entry name" value="Phosphoribosylformylglycinamidine synthase"/>
    <property type="match status" value="1"/>
</dbReference>
<dbReference type="PANTHER" id="PTHR10099">
    <property type="entry name" value="PHOSPHORIBOSYLFORMYLGLYCINAMIDINE SYNTHASE"/>
    <property type="match status" value="1"/>
</dbReference>
<dbReference type="GeneID" id="93334358"/>
<dbReference type="InterPro" id="IPR036921">
    <property type="entry name" value="PurM-like_N_sf"/>
</dbReference>
<organism evidence="9 10">
    <name type="scientific">Hungatella hathewayi</name>
    <dbReference type="NCBI Taxonomy" id="154046"/>
    <lineage>
        <taxon>Bacteria</taxon>
        <taxon>Bacillati</taxon>
        <taxon>Bacillota</taxon>
        <taxon>Clostridia</taxon>
        <taxon>Lachnospirales</taxon>
        <taxon>Lachnospiraceae</taxon>
        <taxon>Hungatella</taxon>
    </lineage>
</organism>
<dbReference type="SUPFAM" id="SSF52317">
    <property type="entry name" value="Class I glutamine amidotransferase-like"/>
    <property type="match status" value="1"/>
</dbReference>
<dbReference type="SMART" id="SM01211">
    <property type="entry name" value="GATase_5"/>
    <property type="match status" value="1"/>
</dbReference>
<keyword evidence="6" id="KW-0460">Magnesium</keyword>
<gene>
    <name evidence="9" type="ORF">DWX41_17975</name>
</gene>
<comment type="caution">
    <text evidence="9">The sequence shown here is derived from an EMBL/GenBank/DDBJ whole genome shotgun (WGS) entry which is preliminary data.</text>
</comment>
<evidence type="ECO:0000256" key="2">
    <source>
        <dbReference type="ARBA" id="ARBA00022723"/>
    </source>
</evidence>
<sequence>MSNVRRVYVEKKPEFAVSAKELRHEIKHYLGIQTVTDVRVLIRYDVENLSDTTFEKACSGIFAEPPVDTLYKESFPLKEESHVFSVEYLPGQFDQRADSAEQCVQFIKEDEKPIIRTATTYVIEGTVTEEEFGAIKNHCINPVDSRETGMEKPETLVTVFEEPEDVKVFDGFQNMPQEELKKLYDSLGLAMTFKDFLHIQKYYSGEEHRDPTMTEIRVLDTYWSDHCRHTTFSTELKEITFGEGDYKEPIVNTYKQYLKDHSEIFAGREDKFVCLMDLALMAMRKLKKEGNLQDQEESEEINACSIVVPIKVDGVEEEWLINFKNETHNHPTEIEPFGGAATCLGGAIRDPLSGRTYVYQAMRVTGAADPTVSVKDTLKGKLPQKKLVRGAAAGYSSYGNQIGLATGAVKEIYHPDYVAKRMEIGAVLGAAPRRAVIRETSDPGDIIILLGGRTGRDGCGGATGSSKVHTEESIETCGAEVQKGNPPTERKIQRLFRREEVSALIKKCNDFGAGGVSVAIGELADGLRVDLDKVPKKYAGLDGTEIAISESQERMAVVVDPKDVKQFLDYAKEENLEAVEVAVVTESPRLVLLWRGKEIVNISRAFLDTNGAHQETSVEVEIPNKEDTIFVKEAVQDVKGKWLAMLSDLNVCSQKGLVEMFDGSIGAGSVFMPHGGKYQMTETQAMVAKVPVQNGSTDSVSMMSYGFDPYLSSWSPYHGAVYAVVESVAKIVAAGGDYRKIRFTFQEYFRRMTEDPKRWSQPFAALLGAYDAQLGFGLPSIGGKDSMSGTFQDIDVPPTLVSFAVDMATEKDIITPELKKAGNKLVWMRIEKDGYDLPVYGQLMDQYGKFESDIHNGKIVSAYALDRHGVMAAVSKMAFGNGLGLKIEHSLDAGELFAPAFGDLVAEVPADQVGELAISYTVIGEVTDDGIFSYGNTEITLCEAKTAWTETLEKVFATRSSADSKEVLEDNLYDTKDIHICSHKIGQPTVFIPVFPGTNCEYDSKRAFERAGAKVITKVFKNLDAEDIRHSVAEFENAISQAQMIMFPGGFSAGDEPDGSAKFFATAFQNAKIKEAVEKLLNERDGLALGVCNGFQALIKLGLVPYGTITGQKEDSPTLTYNTIGRHISKMVYTKVVTNKSPWLQEASLGGVYTNPASHGEGRFVASEEWLDKLFANGQVATQYCDIDGVISMDEEWNVNGSYRAIEGITSPDGRVLGKMAHSERRDNSVAINIYGEQDMKIFESGVKYFK</sequence>
<evidence type="ECO:0000259" key="8">
    <source>
        <dbReference type="Pfam" id="PF18072"/>
    </source>
</evidence>
<name>A0A3E2WKT9_9FIRM</name>
<dbReference type="GO" id="GO:0005524">
    <property type="term" value="F:ATP binding"/>
    <property type="evidence" value="ECO:0007669"/>
    <property type="project" value="UniProtKB-KW"/>
</dbReference>
<dbReference type="GO" id="GO:0006164">
    <property type="term" value="P:purine nucleotide biosynthetic process"/>
    <property type="evidence" value="ECO:0007669"/>
    <property type="project" value="UniProtKB-KW"/>
</dbReference>
<dbReference type="InterPro" id="IPR029062">
    <property type="entry name" value="Class_I_gatase-like"/>
</dbReference>
<dbReference type="Pfam" id="PF18072">
    <property type="entry name" value="FGAR-AT_linker"/>
    <property type="match status" value="1"/>
</dbReference>
<keyword evidence="1 9" id="KW-0436">Ligase</keyword>
<dbReference type="EMBL" id="QVIA01000024">
    <property type="protein sequence ID" value="RGC27311.1"/>
    <property type="molecule type" value="Genomic_DNA"/>
</dbReference>
<dbReference type="Gene3D" id="3.40.50.880">
    <property type="match status" value="1"/>
</dbReference>
<feature type="domain" description="PurM-like C-terminal" evidence="7">
    <location>
        <begin position="443"/>
        <end position="594"/>
    </location>
</feature>
<dbReference type="Proteomes" id="UP000261111">
    <property type="component" value="Unassembled WGS sequence"/>
</dbReference>
<dbReference type="CDD" id="cd02204">
    <property type="entry name" value="PurL_repeat2"/>
    <property type="match status" value="1"/>
</dbReference>
<dbReference type="InterPro" id="IPR010141">
    <property type="entry name" value="FGAM_synthase"/>
</dbReference>
<keyword evidence="5" id="KW-0067">ATP-binding</keyword>
<feature type="domain" description="Phosphoribosylformylglycinamidine synthase linker" evidence="8">
    <location>
        <begin position="181"/>
        <end position="229"/>
    </location>
</feature>
<dbReference type="EC" id="6.3.5.3" evidence="9"/>
<evidence type="ECO:0000256" key="6">
    <source>
        <dbReference type="ARBA" id="ARBA00022842"/>
    </source>
</evidence>
<evidence type="ECO:0000256" key="1">
    <source>
        <dbReference type="ARBA" id="ARBA00022598"/>
    </source>
</evidence>
<evidence type="ECO:0000256" key="3">
    <source>
        <dbReference type="ARBA" id="ARBA00022741"/>
    </source>
</evidence>
<evidence type="ECO:0000313" key="10">
    <source>
        <dbReference type="Proteomes" id="UP000261111"/>
    </source>
</evidence>
<evidence type="ECO:0000259" key="7">
    <source>
        <dbReference type="Pfam" id="PF02769"/>
    </source>
</evidence>
<proteinExistence type="predicted"/>
<dbReference type="SUPFAM" id="SSF55326">
    <property type="entry name" value="PurM N-terminal domain-like"/>
    <property type="match status" value="2"/>
</dbReference>